<keyword evidence="1 4" id="KW-0808">Transferase</keyword>
<organism evidence="4 5">
    <name type="scientific">Hanseniaspora valbyensis NRRL Y-1626</name>
    <dbReference type="NCBI Taxonomy" id="766949"/>
    <lineage>
        <taxon>Eukaryota</taxon>
        <taxon>Fungi</taxon>
        <taxon>Dikarya</taxon>
        <taxon>Ascomycota</taxon>
        <taxon>Saccharomycotina</taxon>
        <taxon>Saccharomycetes</taxon>
        <taxon>Saccharomycodales</taxon>
        <taxon>Saccharomycodaceae</taxon>
        <taxon>Hanseniaspora</taxon>
    </lineage>
</organism>
<dbReference type="GO" id="GO:0004059">
    <property type="term" value="F:aralkylamine N-acetyltransferase activity"/>
    <property type="evidence" value="ECO:0007669"/>
    <property type="project" value="TreeGrafter"/>
</dbReference>
<gene>
    <name evidence="4" type="ORF">HANVADRAFT_51457</name>
</gene>
<name>A0A1B7TIK5_9ASCO</name>
<evidence type="ECO:0000259" key="3">
    <source>
        <dbReference type="PROSITE" id="PS51186"/>
    </source>
</evidence>
<dbReference type="PANTHER" id="PTHR10908">
    <property type="entry name" value="SEROTONIN N-ACETYLTRANSFERASE"/>
    <property type="match status" value="1"/>
</dbReference>
<evidence type="ECO:0000256" key="1">
    <source>
        <dbReference type="ARBA" id="ARBA00022679"/>
    </source>
</evidence>
<dbReference type="PROSITE" id="PS51186">
    <property type="entry name" value="GNAT"/>
    <property type="match status" value="1"/>
</dbReference>
<dbReference type="Pfam" id="PF13673">
    <property type="entry name" value="Acetyltransf_10"/>
    <property type="match status" value="1"/>
</dbReference>
<dbReference type="CDD" id="cd04301">
    <property type="entry name" value="NAT_SF"/>
    <property type="match status" value="1"/>
</dbReference>
<dbReference type="PANTHER" id="PTHR10908:SF0">
    <property type="entry name" value="SEROTONIN N-ACETYLTRANSFERASE"/>
    <property type="match status" value="1"/>
</dbReference>
<sequence>MEDSNQFYITKLPKRIFIRPFLEKDIPALLHLESLGFPEEERCSEETAIYRIKTCPDICSGLFIRKDETDEEVLVGEIMATKISTEHITLKCMLPNENDEASDVIAIHSVVIHPDYQGQNLARFLMTDYIQKLSQQEVCKKIVIIVHEHLFKFYEKLGFVKLSENEDVNDPKSGFSKNGIWWNMEKELFNF</sequence>
<evidence type="ECO:0000256" key="2">
    <source>
        <dbReference type="ARBA" id="ARBA00023315"/>
    </source>
</evidence>
<dbReference type="EMBL" id="LXPE01000003">
    <property type="protein sequence ID" value="OBA28569.1"/>
    <property type="molecule type" value="Genomic_DNA"/>
</dbReference>
<dbReference type="InterPro" id="IPR016181">
    <property type="entry name" value="Acyl_CoA_acyltransferase"/>
</dbReference>
<proteinExistence type="predicted"/>
<keyword evidence="5" id="KW-1185">Reference proteome</keyword>
<dbReference type="Proteomes" id="UP000092321">
    <property type="component" value="Unassembled WGS sequence"/>
</dbReference>
<reference evidence="5" key="1">
    <citation type="journal article" date="2016" name="Proc. Natl. Acad. Sci. U.S.A.">
        <title>Comparative genomics of biotechnologically important yeasts.</title>
        <authorList>
            <person name="Riley R."/>
            <person name="Haridas S."/>
            <person name="Wolfe K.H."/>
            <person name="Lopes M.R."/>
            <person name="Hittinger C.T."/>
            <person name="Goeker M."/>
            <person name="Salamov A.A."/>
            <person name="Wisecaver J.H."/>
            <person name="Long T.M."/>
            <person name="Calvey C.H."/>
            <person name="Aerts A.L."/>
            <person name="Barry K.W."/>
            <person name="Choi C."/>
            <person name="Clum A."/>
            <person name="Coughlan A.Y."/>
            <person name="Deshpande S."/>
            <person name="Douglass A.P."/>
            <person name="Hanson S.J."/>
            <person name="Klenk H.-P."/>
            <person name="LaButti K.M."/>
            <person name="Lapidus A."/>
            <person name="Lindquist E.A."/>
            <person name="Lipzen A.M."/>
            <person name="Meier-Kolthoff J.P."/>
            <person name="Ohm R.A."/>
            <person name="Otillar R.P."/>
            <person name="Pangilinan J.L."/>
            <person name="Peng Y."/>
            <person name="Rokas A."/>
            <person name="Rosa C.A."/>
            <person name="Scheuner C."/>
            <person name="Sibirny A.A."/>
            <person name="Slot J.C."/>
            <person name="Stielow J.B."/>
            <person name="Sun H."/>
            <person name="Kurtzman C.P."/>
            <person name="Blackwell M."/>
            <person name="Grigoriev I.V."/>
            <person name="Jeffries T.W."/>
        </authorList>
    </citation>
    <scope>NUCLEOTIDE SEQUENCE [LARGE SCALE GENOMIC DNA]</scope>
    <source>
        <strain evidence="5">NRRL Y-1626</strain>
    </source>
</reference>
<dbReference type="InterPro" id="IPR000182">
    <property type="entry name" value="GNAT_dom"/>
</dbReference>
<dbReference type="InterPro" id="IPR051635">
    <property type="entry name" value="SNAT-like"/>
</dbReference>
<evidence type="ECO:0000313" key="4">
    <source>
        <dbReference type="EMBL" id="OBA28569.1"/>
    </source>
</evidence>
<evidence type="ECO:0000313" key="5">
    <source>
        <dbReference type="Proteomes" id="UP000092321"/>
    </source>
</evidence>
<dbReference type="Gene3D" id="3.40.630.30">
    <property type="match status" value="1"/>
</dbReference>
<dbReference type="SUPFAM" id="SSF55729">
    <property type="entry name" value="Acyl-CoA N-acyltransferases (Nat)"/>
    <property type="match status" value="1"/>
</dbReference>
<protein>
    <submittedName>
        <fullName evidence="4">Acyl-CoA N-acyltransferase</fullName>
    </submittedName>
</protein>
<dbReference type="GO" id="GO:0005737">
    <property type="term" value="C:cytoplasm"/>
    <property type="evidence" value="ECO:0007669"/>
    <property type="project" value="TreeGrafter"/>
</dbReference>
<keyword evidence="2 4" id="KW-0012">Acyltransferase</keyword>
<dbReference type="AlphaFoldDB" id="A0A1B7TIK5"/>
<accession>A0A1B7TIK5</accession>
<dbReference type="OrthoDB" id="30840at2759"/>
<feature type="domain" description="N-acetyltransferase" evidence="3">
    <location>
        <begin position="16"/>
        <end position="187"/>
    </location>
</feature>
<comment type="caution">
    <text evidence="4">The sequence shown here is derived from an EMBL/GenBank/DDBJ whole genome shotgun (WGS) entry which is preliminary data.</text>
</comment>